<dbReference type="OrthoDB" id="6297086at2"/>
<evidence type="ECO:0000313" key="1">
    <source>
        <dbReference type="EMBL" id="KID58443.1"/>
    </source>
</evidence>
<dbReference type="EMBL" id="JWIC01000004">
    <property type="protein sequence ID" value="KID58443.1"/>
    <property type="molecule type" value="Genomic_DNA"/>
</dbReference>
<organism evidence="1 2">
    <name type="scientific">Pseudoalteromonas luteoviolacea</name>
    <dbReference type="NCBI Taxonomy" id="43657"/>
    <lineage>
        <taxon>Bacteria</taxon>
        <taxon>Pseudomonadati</taxon>
        <taxon>Pseudomonadota</taxon>
        <taxon>Gammaproteobacteria</taxon>
        <taxon>Alteromonadales</taxon>
        <taxon>Pseudoalteromonadaceae</taxon>
        <taxon>Pseudoalteromonas</taxon>
    </lineage>
</organism>
<comment type="caution">
    <text evidence="1">The sequence shown here is derived from an EMBL/GenBank/DDBJ whole genome shotgun (WGS) entry which is preliminary data.</text>
</comment>
<sequence>MSKNKLNSYFPAAVDDVNAGPFADIQKRLDDIQDSGMTALAIRNILFHKMLDLHAVPEDHFLRNESTPERLDDPSLIAKLNDLGFYRASSRVMH</sequence>
<accession>A0A0C1MUC7</accession>
<proteinExistence type="predicted"/>
<dbReference type="AlphaFoldDB" id="A0A0C1MUC7"/>
<protein>
    <submittedName>
        <fullName evidence="1">Uncharacterized protein</fullName>
    </submittedName>
</protein>
<name>A0A0C1MUC7_9GAMM</name>
<gene>
    <name evidence="1" type="ORF">JF50_07195</name>
</gene>
<dbReference type="RefSeq" id="WP_039608732.1">
    <property type="nucleotide sequence ID" value="NZ_JWIC01000004.1"/>
</dbReference>
<reference evidence="1 2" key="1">
    <citation type="submission" date="2014-12" db="EMBL/GenBank/DDBJ databases">
        <title>Draft Genome Sequence of Pseudoalteromonas luteoviolacea HI1.</title>
        <authorList>
            <person name="Asahina A.Y."/>
            <person name="Hadfield M.G."/>
        </authorList>
    </citation>
    <scope>NUCLEOTIDE SEQUENCE [LARGE SCALE GENOMIC DNA]</scope>
    <source>
        <strain evidence="1 2">HI1</strain>
    </source>
</reference>
<dbReference type="Proteomes" id="UP000031327">
    <property type="component" value="Unassembled WGS sequence"/>
</dbReference>
<evidence type="ECO:0000313" key="2">
    <source>
        <dbReference type="Proteomes" id="UP000031327"/>
    </source>
</evidence>